<keyword evidence="10" id="KW-0067">ATP-binding</keyword>
<feature type="region of interest" description="Disordered" evidence="11">
    <location>
        <begin position="334"/>
        <end position="362"/>
    </location>
</feature>
<dbReference type="GO" id="GO:0005524">
    <property type="term" value="F:ATP binding"/>
    <property type="evidence" value="ECO:0007669"/>
    <property type="project" value="UniProtKB-KW"/>
</dbReference>
<dbReference type="SMART" id="SM00045">
    <property type="entry name" value="DAGKa"/>
    <property type="match status" value="1"/>
</dbReference>
<dbReference type="InterPro" id="IPR001206">
    <property type="entry name" value="Diacylglycerol_kinase_cat_dom"/>
</dbReference>
<evidence type="ECO:0000256" key="2">
    <source>
        <dbReference type="ARBA" id="ARBA00004496"/>
    </source>
</evidence>
<feature type="domain" description="Diacylglycerol kinase accessory" evidence="12">
    <location>
        <begin position="440"/>
        <end position="517"/>
    </location>
</feature>
<sequence>MVGSLLRLQDFKCLWCKVTIHHHCCEYYFKTCTMGVCRLSILSPICINYVETDRLIRAKRTEGSPLLVFVNSKSGDNQLLNPAQVFDLMNDGPKIGLVNLSLLRVFEEFDCFRILVCGGDGSVGWVLRQLDKLNLHKNKQDSNRSSGSTICSEVRVTRVLYRRKQILRRANSLKRALKQIFDLTRKVTLPSSTILKPTINNSILSELNDYKQSTDAPPLALEESSIASSSTISQPYIAQDESLISKSTLTKQRSCIPSISISIDSPQSSNCDETSFNSSSSLSSCIEKSLTMNNSEIESSYESSEDSGIQKNPSSTTHCARYSNYLSPYPCRPSRTYSPSAESRTPSPRISKKYSITSENGFNNHKRQLSSFAISTHSRSRSHSKESDRCSINSNFLASSSTSQNVIGQALLASSDLCGALISLPSYENIPIEYFKEKVVMNNYFGIGLDAKVCLDFHLKREKHPEQCRSRLKNQMWFGWMGGREFLKRSCQNLEEHVILICDEIRIPLKNVHGILI</sequence>
<dbReference type="AlphaFoldDB" id="A0A8S2E222"/>
<reference evidence="14" key="1">
    <citation type="submission" date="2021-02" db="EMBL/GenBank/DDBJ databases">
        <authorList>
            <person name="Nowell W R."/>
        </authorList>
    </citation>
    <scope>NUCLEOTIDE SEQUENCE</scope>
</reference>
<comment type="subcellular location">
    <subcellularLocation>
        <location evidence="2">Cytoplasm</location>
    </subcellularLocation>
</comment>
<comment type="similarity">
    <text evidence="3">Belongs to the eukaryotic diacylglycerol kinase family.</text>
</comment>
<evidence type="ECO:0000259" key="13">
    <source>
        <dbReference type="SMART" id="SM00046"/>
    </source>
</evidence>
<dbReference type="EMBL" id="CAJNOK010008566">
    <property type="protein sequence ID" value="CAF1067067.1"/>
    <property type="molecule type" value="Genomic_DNA"/>
</dbReference>
<comment type="caution">
    <text evidence="14">The sequence shown here is derived from an EMBL/GenBank/DDBJ whole genome shotgun (WGS) entry which is preliminary data.</text>
</comment>
<comment type="function">
    <text evidence="1">Phosphorylates diacylglycerol (DAG) to generate phosphatidic acid (PA).</text>
</comment>
<name>A0A8S2E222_9BILA</name>
<dbReference type="SMART" id="SM00046">
    <property type="entry name" value="DAGKc"/>
    <property type="match status" value="1"/>
</dbReference>
<feature type="compositionally biased region" description="Polar residues" evidence="11">
    <location>
        <begin position="335"/>
        <end position="362"/>
    </location>
</feature>
<proteinExistence type="inferred from homology"/>
<organism evidence="14 16">
    <name type="scientific">Didymodactylos carnosus</name>
    <dbReference type="NCBI Taxonomy" id="1234261"/>
    <lineage>
        <taxon>Eukaryota</taxon>
        <taxon>Metazoa</taxon>
        <taxon>Spiralia</taxon>
        <taxon>Gnathifera</taxon>
        <taxon>Rotifera</taxon>
        <taxon>Eurotatoria</taxon>
        <taxon>Bdelloidea</taxon>
        <taxon>Philodinida</taxon>
        <taxon>Philodinidae</taxon>
        <taxon>Didymodactylos</taxon>
    </lineage>
</organism>
<feature type="region of interest" description="Disordered" evidence="11">
    <location>
        <begin position="296"/>
        <end position="316"/>
    </location>
</feature>
<dbReference type="EMBL" id="CAJOBA010008581">
    <property type="protein sequence ID" value="CAF3831961.1"/>
    <property type="molecule type" value="Genomic_DNA"/>
</dbReference>
<dbReference type="GO" id="GO:0005886">
    <property type="term" value="C:plasma membrane"/>
    <property type="evidence" value="ECO:0007669"/>
    <property type="project" value="TreeGrafter"/>
</dbReference>
<dbReference type="InterPro" id="IPR037607">
    <property type="entry name" value="DGK"/>
</dbReference>
<evidence type="ECO:0000256" key="11">
    <source>
        <dbReference type="SAM" id="MobiDB-lite"/>
    </source>
</evidence>
<keyword evidence="7" id="KW-0808">Transferase</keyword>
<evidence type="ECO:0000256" key="6">
    <source>
        <dbReference type="ARBA" id="ARBA00022490"/>
    </source>
</evidence>
<accession>A0A8S2E222</accession>
<dbReference type="GO" id="GO:0004143">
    <property type="term" value="F:ATP-dependent diacylglycerol kinase activity"/>
    <property type="evidence" value="ECO:0007669"/>
    <property type="project" value="UniProtKB-EC"/>
</dbReference>
<dbReference type="Proteomes" id="UP000677228">
    <property type="component" value="Unassembled WGS sequence"/>
</dbReference>
<evidence type="ECO:0000256" key="3">
    <source>
        <dbReference type="ARBA" id="ARBA00009280"/>
    </source>
</evidence>
<dbReference type="Pfam" id="PF00609">
    <property type="entry name" value="DAGK_acc"/>
    <property type="match status" value="1"/>
</dbReference>
<dbReference type="InterPro" id="IPR000756">
    <property type="entry name" value="Diacylglycerol_kin_accessory"/>
</dbReference>
<dbReference type="Proteomes" id="UP000682733">
    <property type="component" value="Unassembled WGS sequence"/>
</dbReference>
<dbReference type="PANTHER" id="PTHR11255">
    <property type="entry name" value="DIACYLGLYCEROL KINASE"/>
    <property type="match status" value="1"/>
</dbReference>
<evidence type="ECO:0000256" key="7">
    <source>
        <dbReference type="ARBA" id="ARBA00022679"/>
    </source>
</evidence>
<evidence type="ECO:0000256" key="10">
    <source>
        <dbReference type="ARBA" id="ARBA00022840"/>
    </source>
</evidence>
<protein>
    <recommendedName>
        <fullName evidence="5">Diacylglycerol kinase eta</fullName>
        <ecNumber evidence="4">2.7.1.107</ecNumber>
    </recommendedName>
</protein>
<dbReference type="GO" id="GO:0007200">
    <property type="term" value="P:phospholipase C-activating G protein-coupled receptor signaling pathway"/>
    <property type="evidence" value="ECO:0007669"/>
    <property type="project" value="InterPro"/>
</dbReference>
<dbReference type="SUPFAM" id="SSF57889">
    <property type="entry name" value="Cysteine-rich domain"/>
    <property type="match status" value="1"/>
</dbReference>
<evidence type="ECO:0000256" key="8">
    <source>
        <dbReference type="ARBA" id="ARBA00022741"/>
    </source>
</evidence>
<evidence type="ECO:0000259" key="12">
    <source>
        <dbReference type="SMART" id="SM00045"/>
    </source>
</evidence>
<dbReference type="SUPFAM" id="SSF111331">
    <property type="entry name" value="NAD kinase/diacylglycerol kinase-like"/>
    <property type="match status" value="2"/>
</dbReference>
<dbReference type="PANTHER" id="PTHR11255:SF109">
    <property type="entry name" value="DIACYLGLYCEROL KINASE ETA"/>
    <property type="match status" value="1"/>
</dbReference>
<dbReference type="InterPro" id="IPR016064">
    <property type="entry name" value="NAD/diacylglycerol_kinase_sf"/>
</dbReference>
<evidence type="ECO:0000256" key="1">
    <source>
        <dbReference type="ARBA" id="ARBA00002064"/>
    </source>
</evidence>
<keyword evidence="8" id="KW-0547">Nucleotide-binding</keyword>
<gene>
    <name evidence="14" type="ORF">OVA965_LOCUS17709</name>
    <name evidence="15" type="ORF">TMI583_LOCUS17720</name>
</gene>
<dbReference type="InterPro" id="IPR046349">
    <property type="entry name" value="C1-like_sf"/>
</dbReference>
<evidence type="ECO:0000313" key="15">
    <source>
        <dbReference type="EMBL" id="CAF3831961.1"/>
    </source>
</evidence>
<evidence type="ECO:0000256" key="5">
    <source>
        <dbReference type="ARBA" id="ARBA00017201"/>
    </source>
</evidence>
<feature type="domain" description="DAGKc" evidence="13">
    <location>
        <begin position="65"/>
        <end position="176"/>
    </location>
</feature>
<dbReference type="Pfam" id="PF00781">
    <property type="entry name" value="DAGK_cat"/>
    <property type="match status" value="1"/>
</dbReference>
<dbReference type="EC" id="2.7.1.107" evidence="4"/>
<keyword evidence="6" id="KW-0963">Cytoplasm</keyword>
<evidence type="ECO:0000256" key="4">
    <source>
        <dbReference type="ARBA" id="ARBA00012133"/>
    </source>
</evidence>
<evidence type="ECO:0000313" key="14">
    <source>
        <dbReference type="EMBL" id="CAF1067067.1"/>
    </source>
</evidence>
<evidence type="ECO:0000256" key="9">
    <source>
        <dbReference type="ARBA" id="ARBA00022777"/>
    </source>
</evidence>
<evidence type="ECO:0000313" key="16">
    <source>
        <dbReference type="Proteomes" id="UP000677228"/>
    </source>
</evidence>
<keyword evidence="9" id="KW-0418">Kinase</keyword>